<comment type="caution">
    <text evidence="1">The sequence shown here is derived from an EMBL/GenBank/DDBJ whole genome shotgun (WGS) entry which is preliminary data.</text>
</comment>
<evidence type="ECO:0000313" key="2">
    <source>
        <dbReference type="Proteomes" id="UP000536685"/>
    </source>
</evidence>
<proteinExistence type="predicted"/>
<dbReference type="Proteomes" id="UP000536685">
    <property type="component" value="Unassembled WGS sequence"/>
</dbReference>
<sequence length="116" mass="13360">MSDSKYVPRDFCTDPSMFGRRGGRPQWREDLTSSTDLDQLAASQAQHRYAQQIRAFIKGRFRTVRNYSDMNELNYARISRMLRGEIVMTLVDVVAAERMLPGVFDLLKERVGRLGA</sequence>
<organism evidence="1 2">
    <name type="scientific">Conyzicola lurida</name>
    <dbReference type="NCBI Taxonomy" id="1172621"/>
    <lineage>
        <taxon>Bacteria</taxon>
        <taxon>Bacillati</taxon>
        <taxon>Actinomycetota</taxon>
        <taxon>Actinomycetes</taxon>
        <taxon>Micrococcales</taxon>
        <taxon>Microbacteriaceae</taxon>
        <taxon>Conyzicola</taxon>
    </lineage>
</organism>
<evidence type="ECO:0000313" key="1">
    <source>
        <dbReference type="EMBL" id="MBB5844926.1"/>
    </source>
</evidence>
<gene>
    <name evidence="1" type="ORF">HD599_003249</name>
</gene>
<accession>A0A841ATB7</accession>
<reference evidence="1 2" key="1">
    <citation type="submission" date="2020-08" db="EMBL/GenBank/DDBJ databases">
        <title>Sequencing the genomes of 1000 actinobacteria strains.</title>
        <authorList>
            <person name="Klenk H.-P."/>
        </authorList>
    </citation>
    <scope>NUCLEOTIDE SEQUENCE [LARGE SCALE GENOMIC DNA]</scope>
    <source>
        <strain evidence="1 2">DSM 105784</strain>
    </source>
</reference>
<dbReference type="AlphaFoldDB" id="A0A841ATB7"/>
<protein>
    <submittedName>
        <fullName evidence="1">Uncharacterized protein</fullName>
    </submittedName>
</protein>
<dbReference type="RefSeq" id="WP_184239569.1">
    <property type="nucleotide sequence ID" value="NZ_JACHMJ010000001.1"/>
</dbReference>
<dbReference type="EMBL" id="JACHMJ010000001">
    <property type="protein sequence ID" value="MBB5844926.1"/>
    <property type="molecule type" value="Genomic_DNA"/>
</dbReference>
<keyword evidence="2" id="KW-1185">Reference proteome</keyword>
<name>A0A841ATB7_9MICO</name>